<evidence type="ECO:0000256" key="1">
    <source>
        <dbReference type="ARBA" id="ARBA00022734"/>
    </source>
</evidence>
<dbReference type="Ensembl" id="ENSOSIT00000006878.1">
    <property type="protein sequence ID" value="ENSOSIP00000006419.1"/>
    <property type="gene ID" value="ENSOSIG00000004383.1"/>
</dbReference>
<dbReference type="PANTHER" id="PTHR11346:SF104">
    <property type="entry name" value="GALECTIN-2"/>
    <property type="match status" value="1"/>
</dbReference>
<dbReference type="InterPro" id="IPR001079">
    <property type="entry name" value="Galectin_CRD"/>
</dbReference>
<proteinExistence type="predicted"/>
<name>A0A8C7X248_9TELE</name>
<dbReference type="AlphaFoldDB" id="A0A8C7X248"/>
<dbReference type="PROSITE" id="PS51304">
    <property type="entry name" value="GALECTIN"/>
    <property type="match status" value="1"/>
</dbReference>
<reference evidence="4" key="1">
    <citation type="submission" date="2025-08" db="UniProtKB">
        <authorList>
            <consortium name="Ensembl"/>
        </authorList>
    </citation>
    <scope>IDENTIFICATION</scope>
</reference>
<keyword evidence="5" id="KW-1185">Reference proteome</keyword>
<evidence type="ECO:0000313" key="4">
    <source>
        <dbReference type="Ensembl" id="ENSOSIP00000006419.1"/>
    </source>
</evidence>
<accession>A0A8C7X248</accession>
<protein>
    <recommendedName>
        <fullName evidence="2">Galectin</fullName>
    </recommendedName>
</protein>
<reference evidence="4" key="2">
    <citation type="submission" date="2025-09" db="UniProtKB">
        <authorList>
            <consortium name="Ensembl"/>
        </authorList>
    </citation>
    <scope>IDENTIFICATION</scope>
</reference>
<dbReference type="PANTHER" id="PTHR11346">
    <property type="entry name" value="GALECTIN"/>
    <property type="match status" value="1"/>
</dbReference>
<dbReference type="CDD" id="cd00070">
    <property type="entry name" value="GLECT"/>
    <property type="match status" value="1"/>
</dbReference>
<dbReference type="SMART" id="SM00908">
    <property type="entry name" value="Gal-bind_lectin"/>
    <property type="match status" value="1"/>
</dbReference>
<dbReference type="GeneTree" id="ENSGT00940000155025"/>
<keyword evidence="1 2" id="KW-0430">Lectin</keyword>
<dbReference type="Pfam" id="PF00337">
    <property type="entry name" value="Gal-bind_lectin"/>
    <property type="match status" value="1"/>
</dbReference>
<feature type="domain" description="Galectin" evidence="3">
    <location>
        <begin position="8"/>
        <end position="125"/>
    </location>
</feature>
<dbReference type="InterPro" id="IPR013320">
    <property type="entry name" value="ConA-like_dom_sf"/>
</dbReference>
<evidence type="ECO:0000313" key="5">
    <source>
        <dbReference type="Proteomes" id="UP000694383"/>
    </source>
</evidence>
<organism evidence="4 5">
    <name type="scientific">Oryzias sinensis</name>
    <name type="common">Chinese medaka</name>
    <dbReference type="NCBI Taxonomy" id="183150"/>
    <lineage>
        <taxon>Eukaryota</taxon>
        <taxon>Metazoa</taxon>
        <taxon>Chordata</taxon>
        <taxon>Craniata</taxon>
        <taxon>Vertebrata</taxon>
        <taxon>Euteleostomi</taxon>
        <taxon>Actinopterygii</taxon>
        <taxon>Neopterygii</taxon>
        <taxon>Teleostei</taxon>
        <taxon>Neoteleostei</taxon>
        <taxon>Acanthomorphata</taxon>
        <taxon>Ovalentaria</taxon>
        <taxon>Atherinomorphae</taxon>
        <taxon>Beloniformes</taxon>
        <taxon>Adrianichthyidae</taxon>
        <taxon>Oryziinae</taxon>
        <taxon>Oryzias</taxon>
    </lineage>
</organism>
<dbReference type="GO" id="GO:0030246">
    <property type="term" value="F:carbohydrate binding"/>
    <property type="evidence" value="ECO:0007669"/>
    <property type="project" value="UniProtKB-UniRule"/>
</dbReference>
<dbReference type="SMART" id="SM00276">
    <property type="entry name" value="GLECT"/>
    <property type="match status" value="1"/>
</dbReference>
<sequence>KFFELLQELELKNVALTAGEKLKVRGEILHDAERFQIDLGCDPEDLALHFNPRFHDDADGAVLIYNSKIGGSWGDEKREIDNPLQRGSDVKVRPLFKVIVVVFTCIYSGAVGQVGLNLQMVSSLV</sequence>
<evidence type="ECO:0000256" key="2">
    <source>
        <dbReference type="RuleBase" id="RU102079"/>
    </source>
</evidence>
<dbReference type="SUPFAM" id="SSF49899">
    <property type="entry name" value="Concanavalin A-like lectins/glucanases"/>
    <property type="match status" value="1"/>
</dbReference>
<dbReference type="InterPro" id="IPR044156">
    <property type="entry name" value="Galectin-like"/>
</dbReference>
<dbReference type="Proteomes" id="UP000694383">
    <property type="component" value="Unplaced"/>
</dbReference>
<evidence type="ECO:0000259" key="3">
    <source>
        <dbReference type="PROSITE" id="PS51304"/>
    </source>
</evidence>
<dbReference type="Gene3D" id="2.60.120.200">
    <property type="match status" value="1"/>
</dbReference>